<dbReference type="Proteomes" id="UP000507954">
    <property type="component" value="Unassembled WGS sequence"/>
</dbReference>
<proteinExistence type="predicted"/>
<dbReference type="EMBL" id="CABFNB010000057">
    <property type="protein sequence ID" value="VTZ60372.1"/>
    <property type="molecule type" value="Genomic_DNA"/>
</dbReference>
<reference evidence="1" key="1">
    <citation type="submission" date="2019-06" db="EMBL/GenBank/DDBJ databases">
        <authorList>
            <person name="Le Quere A."/>
            <person name="Colella S."/>
        </authorList>
    </citation>
    <scope>NUCLEOTIDE SEQUENCE</scope>
    <source>
        <strain evidence="1">EmedicaeMD41</strain>
    </source>
</reference>
<accession>A0A508WSB6</accession>
<sequence>MRGQRRFDTRSGIFASVLNRPTAIRRDRAGRHKDFVHADASALVSVFDYVLPKGRRQRPDQAPLTRRLRREGIGATVSYRRPSIGGQKAFAASKADMIGDMGNGRTRRARCHRYEDTARTAG</sequence>
<organism evidence="1">
    <name type="scientific">Sinorhizobium medicae</name>
    <dbReference type="NCBI Taxonomy" id="110321"/>
    <lineage>
        <taxon>Bacteria</taxon>
        <taxon>Pseudomonadati</taxon>
        <taxon>Pseudomonadota</taxon>
        <taxon>Alphaproteobacteria</taxon>
        <taxon>Hyphomicrobiales</taxon>
        <taxon>Rhizobiaceae</taxon>
        <taxon>Sinorhizobium/Ensifer group</taxon>
        <taxon>Sinorhizobium</taxon>
    </lineage>
</organism>
<gene>
    <name evidence="1" type="ORF">EMEDMD4_150151</name>
</gene>
<evidence type="ECO:0000313" key="1">
    <source>
        <dbReference type="EMBL" id="VTZ60372.1"/>
    </source>
</evidence>
<name>A0A508WSB6_9HYPH</name>
<dbReference type="AlphaFoldDB" id="A0A508WSB6"/>
<protein>
    <submittedName>
        <fullName evidence="1">Uncharacterized protein</fullName>
    </submittedName>
</protein>